<dbReference type="PROSITE" id="PS51898">
    <property type="entry name" value="TYR_RECOMBINASE"/>
    <property type="match status" value="1"/>
</dbReference>
<dbReference type="Proteomes" id="UP000261828">
    <property type="component" value="Unassembled WGS sequence"/>
</dbReference>
<dbReference type="Pfam" id="PF17293">
    <property type="entry name" value="Arm-DNA-bind_5"/>
    <property type="match status" value="1"/>
</dbReference>
<dbReference type="InterPro" id="IPR050090">
    <property type="entry name" value="Tyrosine_recombinase_XerCD"/>
</dbReference>
<dbReference type="InterPro" id="IPR002104">
    <property type="entry name" value="Integrase_catalytic"/>
</dbReference>
<protein>
    <submittedName>
        <fullName evidence="6">Site-specific integrase</fullName>
    </submittedName>
</protein>
<reference evidence="6 7" key="1">
    <citation type="submission" date="2018-08" db="EMBL/GenBank/DDBJ databases">
        <title>Muricauda nanhaiensis sp. nov., isolated from seawater of the South China Sea.</title>
        <authorList>
            <person name="Dang Y."/>
        </authorList>
    </citation>
    <scope>NUCLEOTIDE SEQUENCE [LARGE SCALE GENOMIC DNA]</scope>
    <source>
        <strain evidence="6 7">SM1704</strain>
    </source>
</reference>
<organism evidence="6 7">
    <name type="scientific">Flagellimonas nanhaiensis</name>
    <dbReference type="NCBI Taxonomy" id="2292706"/>
    <lineage>
        <taxon>Bacteria</taxon>
        <taxon>Pseudomonadati</taxon>
        <taxon>Bacteroidota</taxon>
        <taxon>Flavobacteriia</taxon>
        <taxon>Flavobacteriales</taxon>
        <taxon>Flavobacteriaceae</taxon>
        <taxon>Flagellimonas</taxon>
    </lineage>
</organism>
<dbReference type="EMBL" id="QTJX01000001">
    <property type="protein sequence ID" value="RDY61106.1"/>
    <property type="molecule type" value="Genomic_DNA"/>
</dbReference>
<dbReference type="Pfam" id="PF13102">
    <property type="entry name" value="Phage_int_SAM_5"/>
    <property type="match status" value="1"/>
</dbReference>
<evidence type="ECO:0000313" key="6">
    <source>
        <dbReference type="EMBL" id="RDY61106.1"/>
    </source>
</evidence>
<evidence type="ECO:0000256" key="2">
    <source>
        <dbReference type="ARBA" id="ARBA00023125"/>
    </source>
</evidence>
<comment type="caution">
    <text evidence="6">The sequence shown here is derived from an EMBL/GenBank/DDBJ whole genome shotgun (WGS) entry which is preliminary data.</text>
</comment>
<feature type="domain" description="Tyr recombinase" evidence="5">
    <location>
        <begin position="223"/>
        <end position="393"/>
    </location>
</feature>
<proteinExistence type="inferred from homology"/>
<dbReference type="GO" id="GO:0003677">
    <property type="term" value="F:DNA binding"/>
    <property type="evidence" value="ECO:0007669"/>
    <property type="project" value="UniProtKB-KW"/>
</dbReference>
<keyword evidence="2" id="KW-0238">DNA-binding</keyword>
<evidence type="ECO:0000313" key="7">
    <source>
        <dbReference type="Proteomes" id="UP000261828"/>
    </source>
</evidence>
<dbReference type="AlphaFoldDB" id="A0A371JTK3"/>
<dbReference type="InterPro" id="IPR013762">
    <property type="entry name" value="Integrase-like_cat_sf"/>
</dbReference>
<evidence type="ECO:0000259" key="5">
    <source>
        <dbReference type="PROSITE" id="PS51898"/>
    </source>
</evidence>
<dbReference type="InterPro" id="IPR011010">
    <property type="entry name" value="DNA_brk_join_enz"/>
</dbReference>
<accession>A0A371JTK3</accession>
<evidence type="ECO:0000256" key="4">
    <source>
        <dbReference type="SAM" id="Coils"/>
    </source>
</evidence>
<dbReference type="Pfam" id="PF00589">
    <property type="entry name" value="Phage_integrase"/>
    <property type="match status" value="1"/>
</dbReference>
<dbReference type="OrthoDB" id="1098628at2"/>
<keyword evidence="4" id="KW-0175">Coiled coil</keyword>
<dbReference type="GO" id="GO:0015074">
    <property type="term" value="P:DNA integration"/>
    <property type="evidence" value="ECO:0007669"/>
    <property type="project" value="InterPro"/>
</dbReference>
<dbReference type="PANTHER" id="PTHR30349:SF64">
    <property type="entry name" value="PROPHAGE INTEGRASE INTD-RELATED"/>
    <property type="match status" value="1"/>
</dbReference>
<dbReference type="Gene3D" id="1.10.150.130">
    <property type="match status" value="1"/>
</dbReference>
<dbReference type="InterPro" id="IPR025269">
    <property type="entry name" value="SAM-like_dom"/>
</dbReference>
<comment type="similarity">
    <text evidence="1">Belongs to the 'phage' integrase family.</text>
</comment>
<dbReference type="PANTHER" id="PTHR30349">
    <property type="entry name" value="PHAGE INTEGRASE-RELATED"/>
    <property type="match status" value="1"/>
</dbReference>
<evidence type="ECO:0000256" key="1">
    <source>
        <dbReference type="ARBA" id="ARBA00008857"/>
    </source>
</evidence>
<dbReference type="RefSeq" id="WP_116182989.1">
    <property type="nucleotide sequence ID" value="NZ_QTJX01000001.1"/>
</dbReference>
<evidence type="ECO:0000256" key="3">
    <source>
        <dbReference type="ARBA" id="ARBA00023172"/>
    </source>
</evidence>
<dbReference type="Gene3D" id="1.10.443.10">
    <property type="entry name" value="Intergrase catalytic core"/>
    <property type="match status" value="1"/>
</dbReference>
<dbReference type="GO" id="GO:0006310">
    <property type="term" value="P:DNA recombination"/>
    <property type="evidence" value="ECO:0007669"/>
    <property type="project" value="UniProtKB-KW"/>
</dbReference>
<dbReference type="InterPro" id="IPR035386">
    <property type="entry name" value="Arm-DNA-bind_5"/>
</dbReference>
<dbReference type="CDD" id="cd01185">
    <property type="entry name" value="INTN1_C_like"/>
    <property type="match status" value="1"/>
</dbReference>
<dbReference type="SUPFAM" id="SSF56349">
    <property type="entry name" value="DNA breaking-rejoining enzymes"/>
    <property type="match status" value="1"/>
</dbReference>
<feature type="coiled-coil region" evidence="4">
    <location>
        <begin position="385"/>
        <end position="412"/>
    </location>
</feature>
<sequence>MKTFKVLLWQNRAKTKNGLAPIYARVTIDGKRAEISTGTSYPIDNWDSKASRAMGRSDGARSLNHKLDRIRQRLHDCHQELVMEGGYIDPQTVKARYLGNDDRGRTLMDVVSYHGDKMESVLKEGTLKNYQTTRTYLGNYLKHSLKTTDIHLEKLRYGFIIDFERYLRNPKNAISSKPITNNGVMKHLERLNKLMNLAVKLEWLAKNPFSRYSLKFTKFDRSYLTKTELSIFEIIKLKKQSLSICRDMFVFACYTGLSYIDMKQLTRDQIVLGIDGKKWIFLRREKSQQPVRVPLLSKALEILERYNDKLPSRSCLPVYSNQKMNKYIREVAKLCKIDKHISFHVARHTFATTVTLSNGVPIETVSKLLGHTKLSTTQIYARVLESKISNDMELLEDRLVSIERNAEQLAKTSRILKN</sequence>
<keyword evidence="3" id="KW-0233">DNA recombination</keyword>
<keyword evidence="7" id="KW-1185">Reference proteome</keyword>
<dbReference type="InterPro" id="IPR010998">
    <property type="entry name" value="Integrase_recombinase_N"/>
</dbReference>
<gene>
    <name evidence="6" type="ORF">DX873_02745</name>
</gene>
<name>A0A371JTK3_9FLAO</name>